<protein>
    <submittedName>
        <fullName evidence="1">Uncharacterized protein</fullName>
    </submittedName>
</protein>
<evidence type="ECO:0000313" key="1">
    <source>
        <dbReference type="EMBL" id="CDR10082.1"/>
    </source>
</evidence>
<name>A0A060ZV44_9ACTN</name>
<organism evidence="1">
    <name type="scientific">Streptomyces iranensis</name>
    <dbReference type="NCBI Taxonomy" id="576784"/>
    <lineage>
        <taxon>Bacteria</taxon>
        <taxon>Bacillati</taxon>
        <taxon>Actinomycetota</taxon>
        <taxon>Actinomycetes</taxon>
        <taxon>Kitasatosporales</taxon>
        <taxon>Streptomycetaceae</taxon>
        <taxon>Streptomyces</taxon>
        <taxon>Streptomyces violaceusniger group</taxon>
    </lineage>
</organism>
<dbReference type="AlphaFoldDB" id="A0A060ZV44"/>
<dbReference type="HOGENOM" id="CLU_3419243_0_0_11"/>
<dbReference type="EMBL" id="LK022848">
    <property type="protein sequence ID" value="CDR10082.1"/>
    <property type="molecule type" value="Genomic_DNA"/>
</dbReference>
<gene>
    <name evidence="1" type="ORF">SIRAN6666</name>
</gene>
<reference evidence="1" key="1">
    <citation type="submission" date="2014-05" db="EMBL/GenBank/DDBJ databases">
        <authorList>
            <person name="Horn Fabian"/>
        </authorList>
    </citation>
    <scope>NUCLEOTIDE SEQUENCE</scope>
</reference>
<proteinExistence type="predicted"/>
<accession>A0A060ZV44</accession>
<sequence length="25" mass="2985">MIFWMIVGDLRRGRVDVRHDPGVQM</sequence>